<evidence type="ECO:0000313" key="2">
    <source>
        <dbReference type="EMBL" id="PPK76807.1"/>
    </source>
</evidence>
<evidence type="ECO:0000256" key="1">
    <source>
        <dbReference type="SAM" id="Phobius"/>
    </source>
</evidence>
<dbReference type="RefSeq" id="WP_104439421.1">
    <property type="nucleotide sequence ID" value="NZ_PTJA01000017.1"/>
</dbReference>
<comment type="caution">
    <text evidence="2">The sequence shown here is derived from an EMBL/GenBank/DDBJ whole genome shotgun (WGS) entry which is preliminary data.</text>
</comment>
<evidence type="ECO:0000313" key="3">
    <source>
        <dbReference type="Proteomes" id="UP000237749"/>
    </source>
</evidence>
<name>A0A2S6HH60_9FIRM</name>
<dbReference type="OrthoDB" id="1047115at2"/>
<reference evidence="2 3" key="1">
    <citation type="submission" date="2018-02" db="EMBL/GenBank/DDBJ databases">
        <title>Genomic Encyclopedia of Archaeal and Bacterial Type Strains, Phase II (KMG-II): from individual species to whole genera.</title>
        <authorList>
            <person name="Goeker M."/>
        </authorList>
    </citation>
    <scope>NUCLEOTIDE SEQUENCE [LARGE SCALE GENOMIC DNA]</scope>
    <source>
        <strain evidence="2 3">DSM 3808</strain>
    </source>
</reference>
<feature type="transmembrane region" description="Helical" evidence="1">
    <location>
        <begin position="6"/>
        <end position="23"/>
    </location>
</feature>
<keyword evidence="1" id="KW-1133">Transmembrane helix</keyword>
<organism evidence="2 3">
    <name type="scientific">Lacrimispora xylanisolvens</name>
    <dbReference type="NCBI Taxonomy" id="384636"/>
    <lineage>
        <taxon>Bacteria</taxon>
        <taxon>Bacillati</taxon>
        <taxon>Bacillota</taxon>
        <taxon>Clostridia</taxon>
        <taxon>Lachnospirales</taxon>
        <taxon>Lachnospiraceae</taxon>
        <taxon>Lacrimispora</taxon>
    </lineage>
</organism>
<proteinExistence type="predicted"/>
<keyword evidence="3" id="KW-1185">Reference proteome</keyword>
<protein>
    <submittedName>
        <fullName evidence="2">Uncharacterized protein</fullName>
    </submittedName>
</protein>
<keyword evidence="1" id="KW-0812">Transmembrane</keyword>
<feature type="transmembrane region" description="Helical" evidence="1">
    <location>
        <begin position="83"/>
        <end position="104"/>
    </location>
</feature>
<dbReference type="Proteomes" id="UP000237749">
    <property type="component" value="Unassembled WGS sequence"/>
</dbReference>
<feature type="transmembrane region" description="Helical" evidence="1">
    <location>
        <begin position="55"/>
        <end position="76"/>
    </location>
</feature>
<dbReference type="EMBL" id="PTJA01000017">
    <property type="protein sequence ID" value="PPK76807.1"/>
    <property type="molecule type" value="Genomic_DNA"/>
</dbReference>
<accession>A0A2S6HH60</accession>
<feature type="transmembrane region" description="Helical" evidence="1">
    <location>
        <begin position="30"/>
        <end position="49"/>
    </location>
</feature>
<sequence>MREFFLTLLIGIVAGILDVLPMIKMKLDKYSIASAFVFYLILPFVIFNLNLYGIVWWMKGGMIGFGLALPVIILVAREDKKSMVPMVVMSIILGTVISTAGYYLI</sequence>
<keyword evidence="1" id="KW-0472">Membrane</keyword>
<dbReference type="AlphaFoldDB" id="A0A2S6HH60"/>
<gene>
    <name evidence="2" type="ORF">BXY41_11736</name>
</gene>